<dbReference type="Pfam" id="PF02738">
    <property type="entry name" value="MoCoBD_1"/>
    <property type="match status" value="1"/>
</dbReference>
<organism evidence="20 21">
    <name type="scientific">Aphidius gifuensis</name>
    <name type="common">Parasitoid wasp</name>
    <dbReference type="NCBI Taxonomy" id="684658"/>
    <lineage>
        <taxon>Eukaryota</taxon>
        <taxon>Metazoa</taxon>
        <taxon>Ecdysozoa</taxon>
        <taxon>Arthropoda</taxon>
        <taxon>Hexapoda</taxon>
        <taxon>Insecta</taxon>
        <taxon>Pterygota</taxon>
        <taxon>Neoptera</taxon>
        <taxon>Endopterygota</taxon>
        <taxon>Hymenoptera</taxon>
        <taxon>Apocrita</taxon>
        <taxon>Ichneumonoidea</taxon>
        <taxon>Braconidae</taxon>
        <taxon>Aphidiinae</taxon>
        <taxon>Aphidius</taxon>
    </lineage>
</organism>
<dbReference type="InterPro" id="IPR012675">
    <property type="entry name" value="Beta-grasp_dom_sf"/>
</dbReference>
<evidence type="ECO:0000256" key="18">
    <source>
        <dbReference type="PIRSR" id="PIRSR000127-3"/>
    </source>
</evidence>
<feature type="binding site" evidence="18">
    <location>
        <position position="743"/>
    </location>
    <ligand>
        <name>Mo-molybdopterin</name>
        <dbReference type="ChEBI" id="CHEBI:71302"/>
    </ligand>
    <ligandPart>
        <name>Mo</name>
        <dbReference type="ChEBI" id="CHEBI:28685"/>
    </ligandPart>
</feature>
<feature type="binding site" evidence="17">
    <location>
        <position position="403"/>
    </location>
    <ligand>
        <name>FAD</name>
        <dbReference type="ChEBI" id="CHEBI:57692"/>
    </ligand>
</feature>
<dbReference type="OrthoDB" id="8300278at2759"/>
<evidence type="ECO:0000313" key="20">
    <source>
        <dbReference type="EMBL" id="KAF7993413.1"/>
    </source>
</evidence>
<evidence type="ECO:0000256" key="9">
    <source>
        <dbReference type="ARBA" id="ARBA00023002"/>
    </source>
</evidence>
<feature type="binding site" evidence="18">
    <location>
        <position position="155"/>
    </location>
    <ligand>
        <name>[2Fe-2S] cluster</name>
        <dbReference type="ChEBI" id="CHEBI:190135"/>
        <label>2</label>
    </ligand>
</feature>
<name>A0A834XVR3_APHGI</name>
<dbReference type="Pfam" id="PF00941">
    <property type="entry name" value="FAD_binding_5"/>
    <property type="match status" value="1"/>
</dbReference>
<feature type="binding site" evidence="18">
    <location>
        <position position="122"/>
    </location>
    <ligand>
        <name>[2Fe-2S] cluster</name>
        <dbReference type="ChEBI" id="CHEBI:190135"/>
        <label>2</label>
    </ligand>
</feature>
<dbReference type="InterPro" id="IPR036318">
    <property type="entry name" value="FAD-bd_PCMH-like_sf"/>
</dbReference>
<feature type="binding site" evidence="18">
    <location>
        <position position="63"/>
    </location>
    <ligand>
        <name>[2Fe-2S] cluster</name>
        <dbReference type="ChEBI" id="CHEBI:190135"/>
        <label>1</label>
    </ligand>
</feature>
<dbReference type="InterPro" id="IPR016169">
    <property type="entry name" value="FAD-bd_PCMH_sub2"/>
</dbReference>
<evidence type="ECO:0000256" key="16">
    <source>
        <dbReference type="PIRSR" id="PIRSR000127-1"/>
    </source>
</evidence>
<dbReference type="InterPro" id="IPR002888">
    <property type="entry name" value="2Fe-2S-bd"/>
</dbReference>
<keyword evidence="5" id="KW-0285">Flavoprotein</keyword>
<feature type="domain" description="FAD-binding PCMH-type" evidence="19">
    <location>
        <begin position="215"/>
        <end position="395"/>
    </location>
</feature>
<dbReference type="EMBL" id="JACMRX010000003">
    <property type="protein sequence ID" value="KAF7993413.1"/>
    <property type="molecule type" value="Genomic_DNA"/>
</dbReference>
<evidence type="ECO:0000256" key="4">
    <source>
        <dbReference type="ARBA" id="ARBA00022505"/>
    </source>
</evidence>
<evidence type="ECO:0000256" key="12">
    <source>
        <dbReference type="ARBA" id="ARBA00023140"/>
    </source>
</evidence>
<accession>A0A834XVR3</accession>
<dbReference type="Gene3D" id="3.90.1170.50">
    <property type="entry name" value="Aldehyde oxidase/xanthine dehydrogenase, a/b hammerhead"/>
    <property type="match status" value="1"/>
</dbReference>
<dbReference type="FunFam" id="3.30.365.10:FF:000001">
    <property type="entry name" value="Xanthine dehydrogenase oxidase"/>
    <property type="match status" value="1"/>
</dbReference>
<dbReference type="SUPFAM" id="SSF54665">
    <property type="entry name" value="CO dehydrogenase molybdoprotein N-domain-like"/>
    <property type="match status" value="1"/>
</dbReference>
<evidence type="ECO:0000256" key="11">
    <source>
        <dbReference type="ARBA" id="ARBA00023014"/>
    </source>
</evidence>
<evidence type="ECO:0000313" key="21">
    <source>
        <dbReference type="Proteomes" id="UP000639338"/>
    </source>
</evidence>
<gene>
    <name evidence="20" type="ORF">HCN44_009999</name>
</gene>
<comment type="subunit">
    <text evidence="3">Homodimer.</text>
</comment>
<dbReference type="InterPro" id="IPR016166">
    <property type="entry name" value="FAD-bd_PCMH"/>
</dbReference>
<dbReference type="AlphaFoldDB" id="A0A834XVR3"/>
<dbReference type="Pfam" id="PF20256">
    <property type="entry name" value="MoCoBD_2"/>
    <property type="match status" value="1"/>
</dbReference>
<dbReference type="GO" id="GO:0071949">
    <property type="term" value="F:FAD binding"/>
    <property type="evidence" value="ECO:0007669"/>
    <property type="project" value="InterPro"/>
</dbReference>
<keyword evidence="12" id="KW-0576">Peroxisome</keyword>
<dbReference type="InterPro" id="IPR036683">
    <property type="entry name" value="CO_DH_flav_C_dom_sf"/>
</dbReference>
<dbReference type="InterPro" id="IPR002346">
    <property type="entry name" value="Mopterin_DH_FAD-bd"/>
</dbReference>
<dbReference type="InterPro" id="IPR036884">
    <property type="entry name" value="2Fe-2S-bd_dom_sf"/>
</dbReference>
<dbReference type="InterPro" id="IPR008274">
    <property type="entry name" value="AldOxase/xan_DH_MoCoBD1"/>
</dbReference>
<evidence type="ECO:0000256" key="17">
    <source>
        <dbReference type="PIRSR" id="PIRSR000127-2"/>
    </source>
</evidence>
<feature type="binding site" evidence="18">
    <location>
        <position position="886"/>
    </location>
    <ligand>
        <name>Mo-molybdopterin</name>
        <dbReference type="ChEBI" id="CHEBI:71302"/>
    </ligand>
    <ligandPart>
        <name>Mo</name>
        <dbReference type="ChEBI" id="CHEBI:28685"/>
    </ligandPart>
</feature>
<dbReference type="SUPFAM" id="SSF56176">
    <property type="entry name" value="FAD-binding/transporter-associated domain-like"/>
    <property type="match status" value="1"/>
</dbReference>
<dbReference type="InterPro" id="IPR037165">
    <property type="entry name" value="AldOxase/xan_DH_Mopterin-bd_sf"/>
</dbReference>
<dbReference type="PANTHER" id="PTHR11908:SF132">
    <property type="entry name" value="ALDEHYDE OXIDASE 1-RELATED"/>
    <property type="match status" value="1"/>
</dbReference>
<dbReference type="Gene3D" id="3.30.390.50">
    <property type="entry name" value="CO dehydrogenase flavoprotein, C-terminal domain"/>
    <property type="match status" value="1"/>
</dbReference>
<sequence>MDHHRNQDSHDPSKNTIEFTINDVVYKVDDNLTPQTSLNVFIRDHANLRGTKAMCHEGGCGACIITANINDEILAVNSCLVPVIICNGWKITTIEGLGNKKKGYHKIQAVLAEMNGSQCGFCSPGMVMNMYSLFQKNNLTMKEVENSFGGNICRCTGYRSILDGFKGLAIDAEPDLAKKIQDIEELYELKKCPKTDKACNNKCKKLKSHKKSINMKFGNTKFYKTTSINELFSIFNENKNLSYILNGGNTAHGVYRIEKPNMYIDINDINDLHNIKKTNSSLTLGGNVTLTIAKKTFIKFSKDQGFQHLQHMANHVDLIASVPVRNIGTLAGNLMIKHKHHEFPSDLFLMLETAGAELHILNSPLEKNTFNLIDFLKINMKHKIIYSIVIPALKSEHEYRSYKIMPRSQNAHAHVNAGFLVKLNNEGVLLERPNLIFGGIKHDFQHALATEIFLTGKCIFDENVFKEAIKVLDSELKPDHILPDYSPKFRMTLAEGLFYKFVLSLKPNLFDEKYRSGGYLLERDISSGKHDYDTDKNIWPVNKPLPKIESIYQTSGEAQYVNDLPSQPNEVFCAFVYTEYANGKIDNIDAKNALEMKGVIAFLTAKDVPGKNLAIDSKNKEMLMNYDEKLFAEKDIEYAGQPIGIIVAETHELANEAVKKVIVKYSDVLKKKPIISIKDVIESGDKSRIIEAANFPSKKQGNNVQQVIKGEFECGSQYHYTMETQCCVCIPTEDGMDVYPASQWVDLTQVSIASCLGILNNRINIYVRRLGGGYGAKITRNIHISTACALACYILNRPTRFIMSIESNMMCIGKRFSAKQEYNVGVDSNGIIQYLNAKNWHNGGATWNDGVSDGTIMHYYSCYNNDTWNCIGYQTKTDIPPNTFARAPGSTEGIAMIENIMDHISRIVKIDPVEVRLNNMNSIDKEALSTMIADLKVSSNYETRLHDIKLFNNNNRWKKRGISLIPMKYPLGLWGQFNAFVSIYARDGTVSITHGGIECGQGIHTKVAQVAAYTLGIDLDMVNVKPTNNMTSPNNSVTGGSITSESSCHATMIACKEILSRLTPIREKLNNPTWKELIFAAYEENIDLSAKCMLPNDPHKGYPIYGATVTEVELDILTGQHLIRRVDLLEDTGTSLNPDIDLGQVEGAFCMGIGYWTSEDIIYDPKTGLLTNNRTWNYKPPGAKDIPVDFRVSFRRNAPNPLGVLRSKATGEPPLCMSYSVVLAIRHALDSARDDAENTDSWYNLDGPVTTEKILLSSLTTKDNMILKKI</sequence>
<dbReference type="InterPro" id="IPR016208">
    <property type="entry name" value="Ald_Oxase/xanthine_DH-like"/>
</dbReference>
<keyword evidence="8 17" id="KW-0274">FAD</keyword>
<keyword evidence="11 18" id="KW-0411">Iron-sulfur</keyword>
<evidence type="ECO:0000256" key="6">
    <source>
        <dbReference type="ARBA" id="ARBA00022714"/>
    </source>
</evidence>
<keyword evidence="6 18" id="KW-0001">2Fe-2S</keyword>
<dbReference type="FunFam" id="3.30.390.50:FF:000003">
    <property type="entry name" value="Aldehyde oxidase1"/>
    <property type="match status" value="1"/>
</dbReference>
<dbReference type="InterPro" id="IPR036010">
    <property type="entry name" value="2Fe-2S_ferredoxin-like_sf"/>
</dbReference>
<dbReference type="Pfam" id="PF03450">
    <property type="entry name" value="CO_deh_flav_C"/>
    <property type="match status" value="1"/>
</dbReference>
<evidence type="ECO:0000256" key="10">
    <source>
        <dbReference type="ARBA" id="ARBA00023004"/>
    </source>
</evidence>
<dbReference type="InterPro" id="IPR046867">
    <property type="entry name" value="AldOxase/xan_DH_MoCoBD2"/>
</dbReference>
<dbReference type="InterPro" id="IPR036856">
    <property type="entry name" value="Ald_Oxase/Xan_DH_a/b_sf"/>
</dbReference>
<dbReference type="Gene3D" id="3.30.365.10">
    <property type="entry name" value="Aldehyde oxidase/xanthine dehydrogenase, molybdopterin binding domain"/>
    <property type="match status" value="4"/>
</dbReference>
<keyword evidence="4 18" id="KW-0500">Molybdenum</keyword>
<dbReference type="SUPFAM" id="SSF47741">
    <property type="entry name" value="CO dehydrogenase ISP C-domain like"/>
    <property type="match status" value="1"/>
</dbReference>
<dbReference type="GO" id="GO:0005777">
    <property type="term" value="C:peroxisome"/>
    <property type="evidence" value="ECO:0007669"/>
    <property type="project" value="UniProtKB-SubCell"/>
</dbReference>
<dbReference type="FunFam" id="3.90.1170.50:FF:000003">
    <property type="entry name" value="Aldehyde oxidase"/>
    <property type="match status" value="1"/>
</dbReference>
<feature type="binding site" evidence="18">
    <location>
        <position position="1040"/>
    </location>
    <ligand>
        <name>Mo-molybdopterin</name>
        <dbReference type="ChEBI" id="CHEBI:71302"/>
    </ligand>
    <ligandPart>
        <name>Mo</name>
        <dbReference type="ChEBI" id="CHEBI:28685"/>
    </ligandPart>
</feature>
<proteinExistence type="inferred from homology"/>
<comment type="cofactor">
    <cofactor evidence="13">
        <name>[2Fe-2S] cluster</name>
        <dbReference type="ChEBI" id="CHEBI:190135"/>
    </cofactor>
</comment>
<dbReference type="SMART" id="SM01008">
    <property type="entry name" value="Ald_Xan_dh_C"/>
    <property type="match status" value="1"/>
</dbReference>
<comment type="subcellular location">
    <subcellularLocation>
        <location evidence="1">Peroxisome</location>
    </subcellularLocation>
</comment>
<comment type="cofactor">
    <cofactor evidence="17">
        <name>FAD</name>
        <dbReference type="ChEBI" id="CHEBI:57692"/>
    </cofactor>
</comment>
<evidence type="ECO:0000256" key="13">
    <source>
        <dbReference type="ARBA" id="ARBA00034078"/>
    </source>
</evidence>
<dbReference type="FunFam" id="3.30.465.10:FF:000013">
    <property type="entry name" value="Aldehyde oxidase"/>
    <property type="match status" value="1"/>
</dbReference>
<dbReference type="PANTHER" id="PTHR11908">
    <property type="entry name" value="XANTHINE DEHYDROGENASE"/>
    <property type="match status" value="1"/>
</dbReference>
<evidence type="ECO:0000256" key="14">
    <source>
        <dbReference type="ARBA" id="ARBA00052415"/>
    </source>
</evidence>
<reference evidence="20 21" key="1">
    <citation type="submission" date="2020-08" db="EMBL/GenBank/DDBJ databases">
        <title>Aphidius gifuensis genome sequencing and assembly.</title>
        <authorList>
            <person name="Du Z."/>
        </authorList>
    </citation>
    <scope>NUCLEOTIDE SEQUENCE [LARGE SCALE GENOMIC DNA]</scope>
    <source>
        <strain evidence="20">YNYX2018</strain>
        <tissue evidence="20">Adults</tissue>
    </source>
</reference>
<comment type="cofactor">
    <cofactor evidence="18">
        <name>Mo-molybdopterin</name>
        <dbReference type="ChEBI" id="CHEBI:71302"/>
    </cofactor>
    <text evidence="18">Binds 1 Mo-molybdopterin (Mo-MPT) cofactor per subunit.</text>
</comment>
<dbReference type="GO" id="GO:0005506">
    <property type="term" value="F:iron ion binding"/>
    <property type="evidence" value="ECO:0007669"/>
    <property type="project" value="InterPro"/>
</dbReference>
<keyword evidence="21" id="KW-1185">Reference proteome</keyword>
<evidence type="ECO:0000256" key="1">
    <source>
        <dbReference type="ARBA" id="ARBA00004275"/>
    </source>
</evidence>
<comment type="similarity">
    <text evidence="2">Belongs to the xanthine dehydrogenase family.</text>
</comment>
<dbReference type="GO" id="GO:0050302">
    <property type="term" value="F:indole-3-acetaldehyde oxidase activity"/>
    <property type="evidence" value="ECO:0007669"/>
    <property type="project" value="UniProtKB-EC"/>
</dbReference>
<evidence type="ECO:0000256" key="3">
    <source>
        <dbReference type="ARBA" id="ARBA00011738"/>
    </source>
</evidence>
<dbReference type="Pfam" id="PF01799">
    <property type="entry name" value="Fer2_2"/>
    <property type="match status" value="1"/>
</dbReference>
<dbReference type="PROSITE" id="PS51387">
    <property type="entry name" value="FAD_PCMH"/>
    <property type="match status" value="1"/>
</dbReference>
<comment type="caution">
    <text evidence="20">The sequence shown here is derived from an EMBL/GenBank/DDBJ whole genome shotgun (WGS) entry which is preliminary data.</text>
</comment>
<dbReference type="InterPro" id="IPR005107">
    <property type="entry name" value="CO_DH_flav_C"/>
</dbReference>
<dbReference type="Gene3D" id="3.10.20.30">
    <property type="match status" value="1"/>
</dbReference>
<feature type="binding site" evidence="18">
    <location>
        <position position="55"/>
    </location>
    <ligand>
        <name>[2Fe-2S] cluster</name>
        <dbReference type="ChEBI" id="CHEBI:190135"/>
        <label>1</label>
    </ligand>
</feature>
<dbReference type="InterPro" id="IPR006058">
    <property type="entry name" value="2Fe2S_fd_BS"/>
</dbReference>
<evidence type="ECO:0000256" key="5">
    <source>
        <dbReference type="ARBA" id="ARBA00022630"/>
    </source>
</evidence>
<dbReference type="GO" id="GO:0051537">
    <property type="term" value="F:2 iron, 2 sulfur cluster binding"/>
    <property type="evidence" value="ECO:0007669"/>
    <property type="project" value="UniProtKB-KW"/>
</dbReference>
<dbReference type="SUPFAM" id="SSF55447">
    <property type="entry name" value="CO dehydrogenase flavoprotein C-terminal domain-like"/>
    <property type="match status" value="1"/>
</dbReference>
<protein>
    <recommendedName>
        <fullName evidence="15">Indole-3-acetaldehyde oxidase</fullName>
    </recommendedName>
</protein>
<dbReference type="SUPFAM" id="SSF54292">
    <property type="entry name" value="2Fe-2S ferredoxin-like"/>
    <property type="match status" value="1"/>
</dbReference>
<dbReference type="FunFam" id="3.30.365.10:FF:000008">
    <property type="entry name" value="Aldehyde oxidase1"/>
    <property type="match status" value="1"/>
</dbReference>
<dbReference type="Proteomes" id="UP000639338">
    <property type="component" value="Unassembled WGS sequence"/>
</dbReference>
<feature type="binding site" evidence="18">
    <location>
        <position position="79"/>
    </location>
    <ligand>
        <name>[2Fe-2S] cluster</name>
        <dbReference type="ChEBI" id="CHEBI:190135"/>
        <label>1</label>
    </ligand>
</feature>
<dbReference type="Pfam" id="PF01315">
    <property type="entry name" value="Ald_Xan_dh_C"/>
    <property type="match status" value="1"/>
</dbReference>
<keyword evidence="7 18" id="KW-0479">Metal-binding</keyword>
<feature type="binding site" evidence="18">
    <location>
        <position position="60"/>
    </location>
    <ligand>
        <name>[2Fe-2S] cluster</name>
        <dbReference type="ChEBI" id="CHEBI:190135"/>
        <label>1</label>
    </ligand>
</feature>
<keyword evidence="9" id="KW-0560">Oxidoreductase</keyword>
<dbReference type="PROSITE" id="PS00197">
    <property type="entry name" value="2FE2S_FER_1"/>
    <property type="match status" value="1"/>
</dbReference>
<dbReference type="Gene3D" id="3.30.465.10">
    <property type="match status" value="1"/>
</dbReference>
<comment type="catalytic activity">
    <reaction evidence="14">
        <text>indole-3-acetaldehyde + O2 + H2O = (indol-3-yl)acetate + H2O2 + H(+)</text>
        <dbReference type="Rhea" id="RHEA:16277"/>
        <dbReference type="ChEBI" id="CHEBI:15377"/>
        <dbReference type="ChEBI" id="CHEBI:15378"/>
        <dbReference type="ChEBI" id="CHEBI:15379"/>
        <dbReference type="ChEBI" id="CHEBI:16240"/>
        <dbReference type="ChEBI" id="CHEBI:18086"/>
        <dbReference type="ChEBI" id="CHEBI:30854"/>
        <dbReference type="EC" id="1.2.3.7"/>
    </reaction>
</comment>
<comment type="cofactor">
    <cofactor evidence="18">
        <name>[2Fe-2S] cluster</name>
        <dbReference type="ChEBI" id="CHEBI:190135"/>
    </cofactor>
    <text evidence="18">Binds 2 [2Fe-2S] clusters.</text>
</comment>
<evidence type="ECO:0000256" key="2">
    <source>
        <dbReference type="ARBA" id="ARBA00006849"/>
    </source>
</evidence>
<evidence type="ECO:0000256" key="7">
    <source>
        <dbReference type="ARBA" id="ARBA00022723"/>
    </source>
</evidence>
<dbReference type="SMART" id="SM01092">
    <property type="entry name" value="CO_deh_flav_C"/>
    <property type="match status" value="1"/>
</dbReference>
<dbReference type="Gene3D" id="1.10.150.120">
    <property type="entry name" value="[2Fe-2S]-binding domain"/>
    <property type="match status" value="1"/>
</dbReference>
<feature type="binding site" evidence="18">
    <location>
        <position position="119"/>
    </location>
    <ligand>
        <name>[2Fe-2S] cluster</name>
        <dbReference type="ChEBI" id="CHEBI:190135"/>
        <label>2</label>
    </ligand>
</feature>
<keyword evidence="10 18" id="KW-0408">Iron</keyword>
<feature type="active site" description="Proton acceptor" evidence="16">
    <location>
        <position position="1212"/>
    </location>
</feature>
<evidence type="ECO:0000259" key="19">
    <source>
        <dbReference type="PROSITE" id="PS51387"/>
    </source>
</evidence>
<dbReference type="SUPFAM" id="SSF56003">
    <property type="entry name" value="Molybdenum cofactor-binding domain"/>
    <property type="match status" value="1"/>
</dbReference>
<dbReference type="InterPro" id="IPR000674">
    <property type="entry name" value="Ald_Oxase/Xan_DH_a/b"/>
</dbReference>
<dbReference type="PIRSF" id="PIRSF000127">
    <property type="entry name" value="Xanthine_DH"/>
    <property type="match status" value="1"/>
</dbReference>
<feature type="binding site" evidence="18">
    <location>
        <position position="153"/>
    </location>
    <ligand>
        <name>[2Fe-2S] cluster</name>
        <dbReference type="ChEBI" id="CHEBI:190135"/>
        <label>2</label>
    </ligand>
</feature>
<evidence type="ECO:0000256" key="15">
    <source>
        <dbReference type="ARBA" id="ARBA00072265"/>
    </source>
</evidence>
<evidence type="ECO:0000256" key="8">
    <source>
        <dbReference type="ARBA" id="ARBA00022827"/>
    </source>
</evidence>